<protein>
    <submittedName>
        <fullName evidence="2">Homeodomain-like domain-containing protein</fullName>
    </submittedName>
</protein>
<dbReference type="GO" id="GO:0003677">
    <property type="term" value="F:DNA binding"/>
    <property type="evidence" value="ECO:0007669"/>
    <property type="project" value="UniProtKB-KW"/>
</dbReference>
<evidence type="ECO:0000256" key="1">
    <source>
        <dbReference type="SAM" id="MobiDB-lite"/>
    </source>
</evidence>
<evidence type="ECO:0000313" key="2">
    <source>
        <dbReference type="EMBL" id="SDW17653.1"/>
    </source>
</evidence>
<feature type="compositionally biased region" description="Low complexity" evidence="1">
    <location>
        <begin position="1"/>
        <end position="14"/>
    </location>
</feature>
<dbReference type="Proteomes" id="UP000183400">
    <property type="component" value="Unassembled WGS sequence"/>
</dbReference>
<sequence length="237" mass="26756">MTDQPCPAPDQAQPNTENGYSPAAMVRQSGRLRSEQQWEIVRQLLHPMLMQNYSGKAIADAFGISVDTAYRWKQRLLEDLRKEAVSMQPRDFVMESVSSLRQVRAEAWAGYHSATDRKEKRAYLNAVTQAESQFARMGERIGLYGRPGQNPLDANAYGEVRDGEQSDMMLVRELQIRLVELLSVSDNEVEVTEDAEPEPYDDLLLEIGAGTAANQTEFPCRIALPGRKRRRELPSPS</sequence>
<proteinExistence type="predicted"/>
<reference evidence="3" key="1">
    <citation type="submission" date="2016-10" db="EMBL/GenBank/DDBJ databases">
        <authorList>
            <person name="Varghese N."/>
            <person name="Submissions S."/>
        </authorList>
    </citation>
    <scope>NUCLEOTIDE SEQUENCE [LARGE SCALE GENOMIC DNA]</scope>
    <source>
        <strain evidence="3">DSM 27839</strain>
    </source>
</reference>
<evidence type="ECO:0000313" key="3">
    <source>
        <dbReference type="Proteomes" id="UP000183400"/>
    </source>
</evidence>
<keyword evidence="2" id="KW-0238">DNA-binding</keyword>
<organism evidence="2 3">
    <name type="scientific">Ruegeria halocynthiae</name>
    <dbReference type="NCBI Taxonomy" id="985054"/>
    <lineage>
        <taxon>Bacteria</taxon>
        <taxon>Pseudomonadati</taxon>
        <taxon>Pseudomonadota</taxon>
        <taxon>Alphaproteobacteria</taxon>
        <taxon>Rhodobacterales</taxon>
        <taxon>Roseobacteraceae</taxon>
        <taxon>Ruegeria</taxon>
    </lineage>
</organism>
<dbReference type="EMBL" id="FNNP01000001">
    <property type="protein sequence ID" value="SDW17653.1"/>
    <property type="molecule type" value="Genomic_DNA"/>
</dbReference>
<accession>A0A1H2RDT5</accession>
<dbReference type="Pfam" id="PF13384">
    <property type="entry name" value="HTH_23"/>
    <property type="match status" value="1"/>
</dbReference>
<keyword evidence="3" id="KW-1185">Reference proteome</keyword>
<dbReference type="AlphaFoldDB" id="A0A1H2RDT5"/>
<gene>
    <name evidence="2" type="ORF">SAMN05444358_101131</name>
</gene>
<dbReference type="STRING" id="985054.SAMN05444358_101131"/>
<name>A0A1H2RDT5_9RHOB</name>
<dbReference type="RefSeq" id="WP_074733628.1">
    <property type="nucleotide sequence ID" value="NZ_FNNP01000001.1"/>
</dbReference>
<keyword evidence="2" id="KW-0371">Homeobox</keyword>
<feature type="region of interest" description="Disordered" evidence="1">
    <location>
        <begin position="1"/>
        <end position="21"/>
    </location>
</feature>